<evidence type="ECO:0000313" key="3">
    <source>
        <dbReference type="Proteomes" id="UP000178187"/>
    </source>
</evidence>
<sequence length="354" mass="39289">MNIRRHLKSNLGFTIAEMVTTVAIVGIVTSIGIPSYLQARRTTNMEIVRQHMKQIGEKLIEILGKKGKFSCAANSTDPACETKWPLIGSFDPDEQAITASLSAIDNLCYTTDGYSTNTARTSYRFCSSPKLDSCGNNAGNKRFCVHYDSQMSALFAPSMVGEVEMWDGLGGDSSWYIDPISLDRQRYTYDVSEMIDTRWGGFDAVMEQLRLAAAELEFEAILRLYAGGLGAYLAPGKSQFSTFMYFNDSADISKMNDYFRDAGIQIQMTERTSAYILQKAAGTTYGTSALEPYDEDTGGLGMGTLPGAGDKAYEVSFQFQRPANLTTTQARQDYFSQNEVLREYIELTGKNMSW</sequence>
<accession>A0A1G1L261</accession>
<dbReference type="AlphaFoldDB" id="A0A1G1L261"/>
<evidence type="ECO:0000256" key="1">
    <source>
        <dbReference type="SAM" id="Phobius"/>
    </source>
</evidence>
<feature type="transmembrane region" description="Helical" evidence="1">
    <location>
        <begin position="12"/>
        <end position="37"/>
    </location>
</feature>
<comment type="caution">
    <text evidence="2">The sequence shown here is derived from an EMBL/GenBank/DDBJ whole genome shotgun (WGS) entry which is preliminary data.</text>
</comment>
<dbReference type="Proteomes" id="UP000178187">
    <property type="component" value="Unassembled WGS sequence"/>
</dbReference>
<gene>
    <name evidence="2" type="ORF">A3G33_02220</name>
</gene>
<keyword evidence="1" id="KW-0472">Membrane</keyword>
<dbReference type="SUPFAM" id="SSF54523">
    <property type="entry name" value="Pili subunits"/>
    <property type="match status" value="1"/>
</dbReference>
<protein>
    <recommendedName>
        <fullName evidence="4">Prepilin-type N-terminal cleavage/methylation domain-containing protein</fullName>
    </recommendedName>
</protein>
<dbReference type="Gene3D" id="3.30.700.10">
    <property type="entry name" value="Glycoprotein, Type 4 Pilin"/>
    <property type="match status" value="1"/>
</dbReference>
<evidence type="ECO:0008006" key="4">
    <source>
        <dbReference type="Google" id="ProtNLM"/>
    </source>
</evidence>
<keyword evidence="1" id="KW-1133">Transmembrane helix</keyword>
<dbReference type="EMBL" id="MHFR01000012">
    <property type="protein sequence ID" value="OGW99231.1"/>
    <property type="molecule type" value="Genomic_DNA"/>
</dbReference>
<proteinExistence type="predicted"/>
<evidence type="ECO:0000313" key="2">
    <source>
        <dbReference type="EMBL" id="OGW99231.1"/>
    </source>
</evidence>
<organism evidence="2 3">
    <name type="scientific">Candidatus Danuiimicrobium aquiferis</name>
    <dbReference type="NCBI Taxonomy" id="1801832"/>
    <lineage>
        <taxon>Bacteria</taxon>
        <taxon>Pseudomonadati</taxon>
        <taxon>Candidatus Omnitrophota</taxon>
        <taxon>Candidatus Danuiimicrobium</taxon>
    </lineage>
</organism>
<reference evidence="2 3" key="1">
    <citation type="journal article" date="2016" name="Nat. Commun.">
        <title>Thousands of microbial genomes shed light on interconnected biogeochemical processes in an aquifer system.</title>
        <authorList>
            <person name="Anantharaman K."/>
            <person name="Brown C.T."/>
            <person name="Hug L.A."/>
            <person name="Sharon I."/>
            <person name="Castelle C.J."/>
            <person name="Probst A.J."/>
            <person name="Thomas B.C."/>
            <person name="Singh A."/>
            <person name="Wilkins M.J."/>
            <person name="Karaoz U."/>
            <person name="Brodie E.L."/>
            <person name="Williams K.H."/>
            <person name="Hubbard S.S."/>
            <person name="Banfield J.F."/>
        </authorList>
    </citation>
    <scope>NUCLEOTIDE SEQUENCE [LARGE SCALE GENOMIC DNA]</scope>
</reference>
<dbReference type="InterPro" id="IPR045584">
    <property type="entry name" value="Pilin-like"/>
</dbReference>
<name>A0A1G1L261_9BACT</name>
<keyword evidence="1" id="KW-0812">Transmembrane</keyword>